<protein>
    <recommendedName>
        <fullName evidence="10">Type II secretion system protein GspC N-terminal domain-containing protein</fullName>
    </recommendedName>
</protein>
<comment type="subcellular location">
    <subcellularLocation>
        <location evidence="1">Cell inner membrane</location>
    </subcellularLocation>
</comment>
<dbReference type="OrthoDB" id="5569728at2"/>
<keyword evidence="5 9" id="KW-0812">Transmembrane</keyword>
<name>A0A7Z1AGL7_9GAMM</name>
<dbReference type="Pfam" id="PF11356">
    <property type="entry name" value="T2SSC"/>
    <property type="match status" value="1"/>
</dbReference>
<evidence type="ECO:0000256" key="5">
    <source>
        <dbReference type="ARBA" id="ARBA00022692"/>
    </source>
</evidence>
<evidence type="ECO:0000256" key="2">
    <source>
        <dbReference type="ARBA" id="ARBA00022448"/>
    </source>
</evidence>
<dbReference type="AlphaFoldDB" id="A0A7Z1AGL7"/>
<keyword evidence="12" id="KW-1185">Reference proteome</keyword>
<keyword evidence="7 9" id="KW-1133">Transmembrane helix</keyword>
<proteinExistence type="predicted"/>
<feature type="transmembrane region" description="Helical" evidence="9">
    <location>
        <begin position="6"/>
        <end position="28"/>
    </location>
</feature>
<evidence type="ECO:0000256" key="8">
    <source>
        <dbReference type="ARBA" id="ARBA00023136"/>
    </source>
</evidence>
<evidence type="ECO:0000256" key="7">
    <source>
        <dbReference type="ARBA" id="ARBA00022989"/>
    </source>
</evidence>
<dbReference type="GO" id="GO:0005886">
    <property type="term" value="C:plasma membrane"/>
    <property type="evidence" value="ECO:0007669"/>
    <property type="project" value="UniProtKB-SubCell"/>
</dbReference>
<dbReference type="EMBL" id="MARB01000007">
    <property type="protein sequence ID" value="ODJ88239.1"/>
    <property type="molecule type" value="Genomic_DNA"/>
</dbReference>
<evidence type="ECO:0000256" key="6">
    <source>
        <dbReference type="ARBA" id="ARBA00022927"/>
    </source>
</evidence>
<evidence type="ECO:0000313" key="12">
    <source>
        <dbReference type="Proteomes" id="UP000094769"/>
    </source>
</evidence>
<evidence type="ECO:0000313" key="11">
    <source>
        <dbReference type="EMBL" id="ODJ88239.1"/>
    </source>
</evidence>
<evidence type="ECO:0000256" key="1">
    <source>
        <dbReference type="ARBA" id="ARBA00004533"/>
    </source>
</evidence>
<keyword evidence="3" id="KW-1003">Cell membrane</keyword>
<evidence type="ECO:0000259" key="10">
    <source>
        <dbReference type="Pfam" id="PF11356"/>
    </source>
</evidence>
<dbReference type="GO" id="GO:0015031">
    <property type="term" value="P:protein transport"/>
    <property type="evidence" value="ECO:0007669"/>
    <property type="project" value="UniProtKB-KW"/>
</dbReference>
<dbReference type="InterPro" id="IPR024961">
    <property type="entry name" value="T2SS_GspC_N"/>
</dbReference>
<evidence type="ECO:0000256" key="4">
    <source>
        <dbReference type="ARBA" id="ARBA00022519"/>
    </source>
</evidence>
<comment type="caution">
    <text evidence="11">The sequence shown here is derived from an EMBL/GenBank/DDBJ whole genome shotgun (WGS) entry which is preliminary data.</text>
</comment>
<keyword evidence="2" id="KW-0813">Transport</keyword>
<sequence>MNNWKHSFNVMTLLLLLTIGAMGGYLYYQWRSPVGYASPTMERMADQDNSRTSDGKAGTTRFVPVSLTAYDEITERPLFVEGRLPPAEPEQKSNVTRIPRKPLRLKLEGVAMMPDNKVAIIRDLDTNELLRVSQGMNKNDWKVESVDSKSAIITRKGERLVLKLEIDDTSVNKRKLPLRKLPFRPSNR</sequence>
<keyword evidence="8 9" id="KW-0472">Membrane</keyword>
<feature type="domain" description="Type II secretion system protein GspC N-terminal" evidence="10">
    <location>
        <begin position="14"/>
        <end position="163"/>
    </location>
</feature>
<gene>
    <name evidence="11" type="ORF">CODIS_16520</name>
</gene>
<dbReference type="RefSeq" id="WP_069123603.1">
    <property type="nucleotide sequence ID" value="NZ_MARB01000007.1"/>
</dbReference>
<keyword evidence="4" id="KW-0997">Cell inner membrane</keyword>
<organism evidence="11 12">
    <name type="scientific">Candidatus Thiodiazotropha endolucinida</name>
    <dbReference type="NCBI Taxonomy" id="1655433"/>
    <lineage>
        <taxon>Bacteria</taxon>
        <taxon>Pseudomonadati</taxon>
        <taxon>Pseudomonadota</taxon>
        <taxon>Gammaproteobacteria</taxon>
        <taxon>Chromatiales</taxon>
        <taxon>Sedimenticolaceae</taxon>
        <taxon>Candidatus Thiodiazotropha</taxon>
    </lineage>
</organism>
<evidence type="ECO:0000256" key="3">
    <source>
        <dbReference type="ARBA" id="ARBA00022475"/>
    </source>
</evidence>
<evidence type="ECO:0000256" key="9">
    <source>
        <dbReference type="SAM" id="Phobius"/>
    </source>
</evidence>
<dbReference type="Proteomes" id="UP000094769">
    <property type="component" value="Unassembled WGS sequence"/>
</dbReference>
<reference evidence="11 12" key="1">
    <citation type="submission" date="2016-06" db="EMBL/GenBank/DDBJ databases">
        <title>Genome sequence of endosymbiont of Candidatus Endolucinida thiodiazotropha.</title>
        <authorList>
            <person name="Poehlein A."/>
            <person name="Koenig S."/>
            <person name="Heiden S.E."/>
            <person name="Thuermer A."/>
            <person name="Voget S."/>
            <person name="Daniel R."/>
            <person name="Markert S."/>
            <person name="Gros O."/>
            <person name="Schweder T."/>
        </authorList>
    </citation>
    <scope>NUCLEOTIDE SEQUENCE [LARGE SCALE GENOMIC DNA]</scope>
    <source>
        <strain evidence="11 12">COS</strain>
    </source>
</reference>
<accession>A0A7Z1AGL7</accession>
<dbReference type="Gene3D" id="2.30.30.830">
    <property type="match status" value="1"/>
</dbReference>
<keyword evidence="6" id="KW-0653">Protein transport</keyword>